<gene>
    <name evidence="5" type="ORF">A4W93_01415</name>
</gene>
<evidence type="ECO:0000313" key="6">
    <source>
        <dbReference type="Proteomes" id="UP000193427"/>
    </source>
</evidence>
<dbReference type="GO" id="GO:0045490">
    <property type="term" value="P:pectin catabolic process"/>
    <property type="evidence" value="ECO:0007669"/>
    <property type="project" value="UniProtKB-UniRule"/>
</dbReference>
<dbReference type="EC" id="3.1.1.11" evidence="4"/>
<feature type="chain" id="PRO_5041746065" description="Pectinesterase" evidence="4">
    <location>
        <begin position="29"/>
        <end position="385"/>
    </location>
</feature>
<keyword evidence="6" id="KW-1185">Reference proteome</keyword>
<dbReference type="RefSeq" id="WP_085748916.1">
    <property type="nucleotide sequence ID" value="NZ_BSPR01000010.1"/>
</dbReference>
<evidence type="ECO:0000256" key="4">
    <source>
        <dbReference type="RuleBase" id="RU000589"/>
    </source>
</evidence>
<dbReference type="STRING" id="946333.A4W93_01415"/>
<reference evidence="5 6" key="1">
    <citation type="submission" date="2016-04" db="EMBL/GenBank/DDBJ databases">
        <title>Complete genome sequence of natural rubber-degrading, novel Gram-negative bacterium, Rhizobacter gummiphilus strain NS21.</title>
        <authorList>
            <person name="Tabata M."/>
            <person name="Kasai D."/>
            <person name="Fukuda M."/>
        </authorList>
    </citation>
    <scope>NUCLEOTIDE SEQUENCE [LARGE SCALE GENOMIC DNA]</scope>
    <source>
        <strain evidence="5 6">NS21</strain>
    </source>
</reference>
<keyword evidence="2 4" id="KW-0378">Hydrolase</keyword>
<protein>
    <recommendedName>
        <fullName evidence="4">Pectinesterase</fullName>
        <ecNumber evidence="4">3.1.1.11</ecNumber>
    </recommendedName>
</protein>
<accession>A0A1W6L389</accession>
<feature type="signal peptide" evidence="4">
    <location>
        <begin position="1"/>
        <end position="28"/>
    </location>
</feature>
<dbReference type="EMBL" id="CP015118">
    <property type="protein sequence ID" value="ARN18683.1"/>
    <property type="molecule type" value="Genomic_DNA"/>
</dbReference>
<evidence type="ECO:0000313" key="5">
    <source>
        <dbReference type="EMBL" id="ARN18683.1"/>
    </source>
</evidence>
<dbReference type="InterPro" id="IPR012334">
    <property type="entry name" value="Pectin_lyas_fold"/>
</dbReference>
<dbReference type="Pfam" id="PF01095">
    <property type="entry name" value="Pectinesterase"/>
    <property type="match status" value="1"/>
</dbReference>
<dbReference type="InterPro" id="IPR000070">
    <property type="entry name" value="Pectinesterase_cat"/>
</dbReference>
<sequence length="385" mass="39617">MQPSHRTGATLRAAALLAAAGLAAAAHAATVSASRPMLTSTTAANYTLEKYLQRSGTIGALVSDGWSPTAGAGDTAGFRATYTVAADGSGTHATVQAAVNAASGSARVYIAVKPGTYRATVCVPRGKPPITLYGTGSDNTKAVIVFNNAGPKPKSSNTAANACNPNTGSTTYGTTGSATFTVAANDFHAKNLTFSNDYVEDTYAGSGQQAVALMSTGDRLIFDSVRFLGHQDTLFVSSGGYDVVARSYFKNSLVQGDVDFIFGRGTAVFDGCTVKYLKGRKGNGGNHIAPATAAGNTYGFLFVNSRFTHDGASGNSVSIGRSWDEGVSTGMYRAGVSPNGQAVIRQSTMDGHIKLQAPWGASTSGRAFSPSGNRFREYLNTGAGS</sequence>
<dbReference type="PROSITE" id="PS00503">
    <property type="entry name" value="PECTINESTERASE_2"/>
    <property type="match status" value="1"/>
</dbReference>
<evidence type="ECO:0000256" key="1">
    <source>
        <dbReference type="ARBA" id="ARBA00008891"/>
    </source>
</evidence>
<dbReference type="InterPro" id="IPR033131">
    <property type="entry name" value="Pectinesterase_Asp_AS"/>
</dbReference>
<evidence type="ECO:0000256" key="3">
    <source>
        <dbReference type="ARBA" id="ARBA00023085"/>
    </source>
</evidence>
<dbReference type="UniPathway" id="UPA00545">
    <property type="reaction ID" value="UER00823"/>
</dbReference>
<keyword evidence="4" id="KW-0732">Signal</keyword>
<dbReference type="KEGG" id="rgu:A4W93_01415"/>
<dbReference type="AlphaFoldDB" id="A0A1W6L389"/>
<dbReference type="Gene3D" id="2.160.20.10">
    <property type="entry name" value="Single-stranded right-handed beta-helix, Pectin lyase-like"/>
    <property type="match status" value="1"/>
</dbReference>
<proteinExistence type="inferred from homology"/>
<dbReference type="InterPro" id="IPR011050">
    <property type="entry name" value="Pectin_lyase_fold/virulence"/>
</dbReference>
<comment type="catalytic activity">
    <reaction evidence="4">
        <text>[(1-&gt;4)-alpha-D-galacturonosyl methyl ester](n) + n H2O = [(1-&gt;4)-alpha-D-galacturonosyl](n) + n methanol + n H(+)</text>
        <dbReference type="Rhea" id="RHEA:22380"/>
        <dbReference type="Rhea" id="RHEA-COMP:14570"/>
        <dbReference type="Rhea" id="RHEA-COMP:14573"/>
        <dbReference type="ChEBI" id="CHEBI:15377"/>
        <dbReference type="ChEBI" id="CHEBI:15378"/>
        <dbReference type="ChEBI" id="CHEBI:17790"/>
        <dbReference type="ChEBI" id="CHEBI:140522"/>
        <dbReference type="ChEBI" id="CHEBI:140523"/>
        <dbReference type="EC" id="3.1.1.11"/>
    </reaction>
</comment>
<dbReference type="GO" id="GO:0009279">
    <property type="term" value="C:cell outer membrane"/>
    <property type="evidence" value="ECO:0007669"/>
    <property type="project" value="TreeGrafter"/>
</dbReference>
<comment type="similarity">
    <text evidence="1">Belongs to the pectinesterase family.</text>
</comment>
<keyword evidence="3 4" id="KW-0063">Aspartyl esterase</keyword>
<dbReference type="GO" id="GO:0030599">
    <property type="term" value="F:pectinesterase activity"/>
    <property type="evidence" value="ECO:0007669"/>
    <property type="project" value="UniProtKB-UniRule"/>
</dbReference>
<dbReference type="PANTHER" id="PTHR31321:SF57">
    <property type="entry name" value="PECTINESTERASE 53-RELATED"/>
    <property type="match status" value="1"/>
</dbReference>
<organism evidence="5 6">
    <name type="scientific">Piscinibacter gummiphilus</name>
    <dbReference type="NCBI Taxonomy" id="946333"/>
    <lineage>
        <taxon>Bacteria</taxon>
        <taxon>Pseudomonadati</taxon>
        <taxon>Pseudomonadota</taxon>
        <taxon>Betaproteobacteria</taxon>
        <taxon>Burkholderiales</taxon>
        <taxon>Sphaerotilaceae</taxon>
        <taxon>Piscinibacter</taxon>
    </lineage>
</organism>
<name>A0A1W6L389_9BURK</name>
<dbReference type="OrthoDB" id="9795222at2"/>
<comment type="pathway">
    <text evidence="4">Glycan metabolism; pectin degradation; 2-dehydro-3-deoxy-D-gluconate from pectin: step 1/5.</text>
</comment>
<dbReference type="GO" id="GO:0042545">
    <property type="term" value="P:cell wall modification"/>
    <property type="evidence" value="ECO:0007669"/>
    <property type="project" value="UniProtKB-UniRule"/>
</dbReference>
<dbReference type="SUPFAM" id="SSF51126">
    <property type="entry name" value="Pectin lyase-like"/>
    <property type="match status" value="1"/>
</dbReference>
<dbReference type="PANTHER" id="PTHR31321">
    <property type="entry name" value="ACYL-COA THIOESTER HYDROLASE YBHC-RELATED"/>
    <property type="match status" value="1"/>
</dbReference>
<evidence type="ECO:0000256" key="2">
    <source>
        <dbReference type="ARBA" id="ARBA00022801"/>
    </source>
</evidence>
<dbReference type="Proteomes" id="UP000193427">
    <property type="component" value="Chromosome"/>
</dbReference>